<reference evidence="2 3" key="1">
    <citation type="submission" date="2014-04" db="EMBL/GenBank/DDBJ databases">
        <authorList>
            <consortium name="International Citrus Genome Consortium"/>
            <person name="Gmitter F."/>
            <person name="Chen C."/>
            <person name="Farmerie W."/>
            <person name="Harkins T."/>
            <person name="Desany B."/>
            <person name="Mohiuddin M."/>
            <person name="Kodira C."/>
            <person name="Borodovsky M."/>
            <person name="Lomsadze A."/>
            <person name="Burns P."/>
            <person name="Jenkins J."/>
            <person name="Prochnik S."/>
            <person name="Shu S."/>
            <person name="Chapman J."/>
            <person name="Pitluck S."/>
            <person name="Schmutz J."/>
            <person name="Rokhsar D."/>
        </authorList>
    </citation>
    <scope>NUCLEOTIDE SEQUENCE</scope>
</reference>
<evidence type="ECO:0000313" key="2">
    <source>
        <dbReference type="EMBL" id="KDO44888.1"/>
    </source>
</evidence>
<name>A0A067DPW6_CITSI</name>
<dbReference type="AlphaFoldDB" id="A0A067DPW6"/>
<evidence type="ECO:0000313" key="3">
    <source>
        <dbReference type="Proteomes" id="UP000027120"/>
    </source>
</evidence>
<feature type="region of interest" description="Disordered" evidence="1">
    <location>
        <begin position="1"/>
        <end position="21"/>
    </location>
</feature>
<evidence type="ECO:0000256" key="1">
    <source>
        <dbReference type="SAM" id="MobiDB-lite"/>
    </source>
</evidence>
<gene>
    <name evidence="2" type="ORF">CISIN_1g034676mg</name>
</gene>
<accession>A0A067DPW6</accession>
<dbReference type="EMBL" id="KK785282">
    <property type="protein sequence ID" value="KDO44888.1"/>
    <property type="molecule type" value="Genomic_DNA"/>
</dbReference>
<sequence>MSQIQNRPSNIFRKRKRKTPPLKISRQFSQWQVQFHCMCTTATQKPFSIIREAILIAQKFQSRDAIHRTFFSARKEAILIAEMTQKK</sequence>
<dbReference type="Proteomes" id="UP000027120">
    <property type="component" value="Unassembled WGS sequence"/>
</dbReference>
<protein>
    <submittedName>
        <fullName evidence="2">Uncharacterized protein</fullName>
    </submittedName>
</protein>
<proteinExistence type="predicted"/>
<organism evidence="2 3">
    <name type="scientific">Citrus sinensis</name>
    <name type="common">Sweet orange</name>
    <name type="synonym">Citrus aurantium var. sinensis</name>
    <dbReference type="NCBI Taxonomy" id="2711"/>
    <lineage>
        <taxon>Eukaryota</taxon>
        <taxon>Viridiplantae</taxon>
        <taxon>Streptophyta</taxon>
        <taxon>Embryophyta</taxon>
        <taxon>Tracheophyta</taxon>
        <taxon>Spermatophyta</taxon>
        <taxon>Magnoliopsida</taxon>
        <taxon>eudicotyledons</taxon>
        <taxon>Gunneridae</taxon>
        <taxon>Pentapetalae</taxon>
        <taxon>rosids</taxon>
        <taxon>malvids</taxon>
        <taxon>Sapindales</taxon>
        <taxon>Rutaceae</taxon>
        <taxon>Aurantioideae</taxon>
        <taxon>Citrus</taxon>
    </lineage>
</organism>
<keyword evidence="3" id="KW-1185">Reference proteome</keyword>